<sequence length="650" mass="72246">MYLTVLVSFLYVILLCLADKTPFYTNSNYNTGAYGKYVTQDFVSNPEVTSAVAEPTPMILDIHGRAIWASTNSYGQVYNLQVQEFKGNQYLTFWAGNDAVGGHGVGEYYMLDQHYNEQFRIKAANGLGADLHAFTITKDNTALISIYQAIAVDISGKAKARTSGWIWDSVFQEIDIETGEALFQWRASTHIPITKSYTDMNDAVEDDPWDVYHINSVEKDGLGNYLVSIRFLRALIYIECESGNVLWQLGDRDNSFHDLSKGEATTFVGQHDAHWYDGHNYITLFDNRADWYHQASDQSRGVRVAIDLDNMTAKLDQTFTDPFNKILSTSQGSVQTLPNGNVLLGYGFNGVVAEFASNGELLCDMYMQPASTFTSGDVQSYRNLKFNWTGLPDTKPSLLLEDSKLYMSWNGATEIATWLLVGSDEDENLKHTEEAKNHDEPRGIDGALVVVKTGFETVYDVLKSSRLRQYVCVIAIDRNGTPLGTSNIVDIGGLAMPQDEAAAAEAEDADAPADYEDDTTDLATQEDLEKDVEDLQIIVFLGALALMSAMFIACLTLGKDRLLQPFSRAVYMAVPNEEKLTPKVGNSHSWPLRVKRALKSALFRWRGRDGATEVAAQQGLLANDNQTRAEEGHSHYPEVQEIHSSTTGVV</sequence>
<proteinExistence type="predicted"/>
<gene>
    <name evidence="4" type="ORF">CLAFUR5_03575</name>
</gene>
<accession>A0A9Q8P5M5</accession>
<reference evidence="4" key="1">
    <citation type="submission" date="2021-12" db="EMBL/GenBank/DDBJ databases">
        <authorList>
            <person name="Zaccaron A."/>
            <person name="Stergiopoulos I."/>
        </authorList>
    </citation>
    <scope>NUCLEOTIDE SEQUENCE</scope>
    <source>
        <strain evidence="4">Race5_Kim</strain>
    </source>
</reference>
<reference evidence="4" key="2">
    <citation type="journal article" date="2022" name="Microb. Genom.">
        <title>A chromosome-scale genome assembly of the tomato pathogen Cladosporium fulvum reveals a compartmentalized genome architecture and the presence of a dispensable chromosome.</title>
        <authorList>
            <person name="Zaccaron A.Z."/>
            <person name="Chen L.H."/>
            <person name="Samaras A."/>
            <person name="Stergiopoulos I."/>
        </authorList>
    </citation>
    <scope>NUCLEOTIDE SEQUENCE</scope>
    <source>
        <strain evidence="4">Race5_Kim</strain>
    </source>
</reference>
<name>A0A9Q8P5M5_PASFU</name>
<dbReference type="InterPro" id="IPR039535">
    <property type="entry name" value="ASST-like"/>
</dbReference>
<dbReference type="InterPro" id="IPR053143">
    <property type="entry name" value="Arylsulfate_ST"/>
</dbReference>
<feature type="signal peptide" evidence="3">
    <location>
        <begin position="1"/>
        <end position="18"/>
    </location>
</feature>
<evidence type="ECO:0000256" key="3">
    <source>
        <dbReference type="SAM" id="SignalP"/>
    </source>
</evidence>
<keyword evidence="3" id="KW-0732">Signal</keyword>
<feature type="chain" id="PRO_5040488980" description="ASST-domain-containing protein" evidence="3">
    <location>
        <begin position="19"/>
        <end position="650"/>
    </location>
</feature>
<protein>
    <recommendedName>
        <fullName evidence="6">ASST-domain-containing protein</fullName>
    </recommendedName>
</protein>
<dbReference type="Proteomes" id="UP000756132">
    <property type="component" value="Chromosome 2"/>
</dbReference>
<feature type="region of interest" description="Disordered" evidence="1">
    <location>
        <begin position="626"/>
        <end position="650"/>
    </location>
</feature>
<organism evidence="4 5">
    <name type="scientific">Passalora fulva</name>
    <name type="common">Tomato leaf mold</name>
    <name type="synonym">Cladosporium fulvum</name>
    <dbReference type="NCBI Taxonomy" id="5499"/>
    <lineage>
        <taxon>Eukaryota</taxon>
        <taxon>Fungi</taxon>
        <taxon>Dikarya</taxon>
        <taxon>Ascomycota</taxon>
        <taxon>Pezizomycotina</taxon>
        <taxon>Dothideomycetes</taxon>
        <taxon>Dothideomycetidae</taxon>
        <taxon>Mycosphaerellales</taxon>
        <taxon>Mycosphaerellaceae</taxon>
        <taxon>Fulvia</taxon>
    </lineage>
</organism>
<dbReference type="PANTHER" id="PTHR35340:SF5">
    <property type="entry name" value="ASST-DOMAIN-CONTAINING PROTEIN"/>
    <property type="match status" value="1"/>
</dbReference>
<dbReference type="AlphaFoldDB" id="A0A9Q8P5M5"/>
<keyword evidence="5" id="KW-1185">Reference proteome</keyword>
<dbReference type="RefSeq" id="XP_047758524.1">
    <property type="nucleotide sequence ID" value="XM_047902723.1"/>
</dbReference>
<dbReference type="EMBL" id="CP090164">
    <property type="protein sequence ID" value="UJO14158.1"/>
    <property type="molecule type" value="Genomic_DNA"/>
</dbReference>
<evidence type="ECO:0008006" key="6">
    <source>
        <dbReference type="Google" id="ProtNLM"/>
    </source>
</evidence>
<evidence type="ECO:0000313" key="5">
    <source>
        <dbReference type="Proteomes" id="UP000756132"/>
    </source>
</evidence>
<keyword evidence="2" id="KW-0472">Membrane</keyword>
<feature type="transmembrane region" description="Helical" evidence="2">
    <location>
        <begin position="537"/>
        <end position="558"/>
    </location>
</feature>
<dbReference type="Pfam" id="PF14269">
    <property type="entry name" value="Arylsulfotran_2"/>
    <property type="match status" value="1"/>
</dbReference>
<evidence type="ECO:0000256" key="1">
    <source>
        <dbReference type="SAM" id="MobiDB-lite"/>
    </source>
</evidence>
<keyword evidence="2" id="KW-1133">Transmembrane helix</keyword>
<feature type="compositionally biased region" description="Basic and acidic residues" evidence="1">
    <location>
        <begin position="627"/>
        <end position="641"/>
    </location>
</feature>
<dbReference type="KEGG" id="ffu:CLAFUR5_03575"/>
<dbReference type="OrthoDB" id="5427350at2759"/>
<evidence type="ECO:0000256" key="2">
    <source>
        <dbReference type="SAM" id="Phobius"/>
    </source>
</evidence>
<dbReference type="PANTHER" id="PTHR35340">
    <property type="entry name" value="PQQ ENZYME REPEAT PROTEIN-RELATED"/>
    <property type="match status" value="1"/>
</dbReference>
<dbReference type="GeneID" id="71983453"/>
<evidence type="ECO:0000313" key="4">
    <source>
        <dbReference type="EMBL" id="UJO14158.1"/>
    </source>
</evidence>
<keyword evidence="2" id="KW-0812">Transmembrane</keyword>